<dbReference type="Gene3D" id="1.20.1720.10">
    <property type="entry name" value="Multidrug resistance protein D"/>
    <property type="match status" value="1"/>
</dbReference>
<feature type="transmembrane region" description="Helical" evidence="6">
    <location>
        <begin position="446"/>
        <end position="468"/>
    </location>
</feature>
<feature type="transmembrane region" description="Helical" evidence="6">
    <location>
        <begin position="50"/>
        <end position="70"/>
    </location>
</feature>
<sequence>MAAEKVDSASSTEHVEAIKQVHTDGTVDMVDTHAIGGELADMPKGYFRSVNFIGTVIAVCTGSICAYLGWVLPANTLALINQDIGPSPNLGWVGTVWILGSAVGFLLVGRLSDIFGRKWMVIGTTVLSIVGNIVGATAHSIETLIAANACNGVAAAGQLSFGIVLGELVPNKQRGPIVTLVFMSSLPFAVFGPIIARKFIDSTAAGWRWSYYLGIIFGVITIALYQFLYHPPTYNQLHVNGKTKWQAFKELDFVGIFLFIAGCVLFLIGVSWGGQVYPWTSAHVLCTIIIGIFTLFAFGLYEQYLCHTIPLMPPRLFKDVGFVAIVVAACIGAMVYYSMTIVWPTLITTVYTPDVIAVGWQSSVVGGGVLLGQFVGGLALSYLPKVKWQCITLAVLATAFVGSLAALGPDTHTFVITMGVLGCFVIGWIDNITFPGVTLVIEPQDIGLATGVLGSIRALGGAVAQAIYVSILTNKSAQFIPSMVTPAATNAGLPASSLPALFQGLTLGNFTAVPGINTQIIAATGIARLQHMGKLDGVAHVEGAEKV</sequence>
<dbReference type="AlphaFoldDB" id="A0A9P4GXL0"/>
<dbReference type="InterPro" id="IPR053791">
    <property type="entry name" value="MFS_Tri12-like"/>
</dbReference>
<dbReference type="EMBL" id="ML978284">
    <property type="protein sequence ID" value="KAF2024793.1"/>
    <property type="molecule type" value="Genomic_DNA"/>
</dbReference>
<evidence type="ECO:0000256" key="2">
    <source>
        <dbReference type="ARBA" id="ARBA00022448"/>
    </source>
</evidence>
<proteinExistence type="predicted"/>
<feature type="transmembrane region" description="Helical" evidence="6">
    <location>
        <begin position="363"/>
        <end position="383"/>
    </location>
</feature>
<evidence type="ECO:0000256" key="1">
    <source>
        <dbReference type="ARBA" id="ARBA00004141"/>
    </source>
</evidence>
<dbReference type="PROSITE" id="PS50850">
    <property type="entry name" value="MFS"/>
    <property type="match status" value="1"/>
</dbReference>
<name>A0A9P4GXL0_9PLEO</name>
<dbReference type="Proteomes" id="UP000799777">
    <property type="component" value="Unassembled WGS sequence"/>
</dbReference>
<dbReference type="InterPro" id="IPR010573">
    <property type="entry name" value="MFS_Str1/Tri12-like"/>
</dbReference>
<dbReference type="GO" id="GO:0005886">
    <property type="term" value="C:plasma membrane"/>
    <property type="evidence" value="ECO:0007669"/>
    <property type="project" value="TreeGrafter"/>
</dbReference>
<evidence type="ECO:0000313" key="9">
    <source>
        <dbReference type="Proteomes" id="UP000799777"/>
    </source>
</evidence>
<dbReference type="InterPro" id="IPR036259">
    <property type="entry name" value="MFS_trans_sf"/>
</dbReference>
<comment type="caution">
    <text evidence="8">The sequence shown here is derived from an EMBL/GenBank/DDBJ whole genome shotgun (WGS) entry which is preliminary data.</text>
</comment>
<feature type="domain" description="Major facilitator superfamily (MFS) profile" evidence="7">
    <location>
        <begin position="55"/>
        <end position="526"/>
    </location>
</feature>
<dbReference type="PANTHER" id="PTHR23501">
    <property type="entry name" value="MAJOR FACILITATOR SUPERFAMILY"/>
    <property type="match status" value="1"/>
</dbReference>
<comment type="subcellular location">
    <subcellularLocation>
        <location evidence="1">Membrane</location>
        <topology evidence="1">Multi-pass membrane protein</topology>
    </subcellularLocation>
</comment>
<feature type="transmembrane region" description="Helical" evidence="6">
    <location>
        <begin position="144"/>
        <end position="165"/>
    </location>
</feature>
<dbReference type="PROSITE" id="PS00216">
    <property type="entry name" value="SUGAR_TRANSPORT_1"/>
    <property type="match status" value="1"/>
</dbReference>
<gene>
    <name evidence="8" type="ORF">EK21DRAFT_104417</name>
</gene>
<feature type="transmembrane region" description="Helical" evidence="6">
    <location>
        <begin position="279"/>
        <end position="301"/>
    </location>
</feature>
<feature type="transmembrane region" description="Helical" evidence="6">
    <location>
        <begin position="90"/>
        <end position="108"/>
    </location>
</feature>
<keyword evidence="2" id="KW-0813">Transport</keyword>
<evidence type="ECO:0000256" key="5">
    <source>
        <dbReference type="ARBA" id="ARBA00023136"/>
    </source>
</evidence>
<accession>A0A9P4GXL0</accession>
<feature type="transmembrane region" description="Helical" evidence="6">
    <location>
        <begin position="414"/>
        <end position="434"/>
    </location>
</feature>
<keyword evidence="5 6" id="KW-0472">Membrane</keyword>
<dbReference type="PANTHER" id="PTHR23501:SF109">
    <property type="entry name" value="MAJOR FACILITATOR SUPERFAMILY (MFS) PROFILE DOMAIN-CONTAINING PROTEIN-RELATED"/>
    <property type="match status" value="1"/>
</dbReference>
<keyword evidence="4 6" id="KW-1133">Transmembrane helix</keyword>
<dbReference type="InterPro" id="IPR020846">
    <property type="entry name" value="MFS_dom"/>
</dbReference>
<evidence type="ECO:0000259" key="7">
    <source>
        <dbReference type="PROSITE" id="PS50850"/>
    </source>
</evidence>
<dbReference type="Pfam" id="PF06609">
    <property type="entry name" value="TRI12"/>
    <property type="match status" value="1"/>
</dbReference>
<evidence type="ECO:0000256" key="6">
    <source>
        <dbReference type="SAM" id="Phobius"/>
    </source>
</evidence>
<protein>
    <submittedName>
        <fullName evidence="8">MFS general substrate transporter</fullName>
    </submittedName>
</protein>
<keyword evidence="3 6" id="KW-0812">Transmembrane</keyword>
<feature type="transmembrane region" description="Helical" evidence="6">
    <location>
        <begin position="209"/>
        <end position="230"/>
    </location>
</feature>
<dbReference type="Gene3D" id="1.20.1250.20">
    <property type="entry name" value="MFS general substrate transporter like domains"/>
    <property type="match status" value="1"/>
</dbReference>
<feature type="transmembrane region" description="Helical" evidence="6">
    <location>
        <begin position="390"/>
        <end position="408"/>
    </location>
</feature>
<dbReference type="OrthoDB" id="4161376at2759"/>
<feature type="transmembrane region" description="Helical" evidence="6">
    <location>
        <begin position="120"/>
        <end position="138"/>
    </location>
</feature>
<evidence type="ECO:0000256" key="4">
    <source>
        <dbReference type="ARBA" id="ARBA00022989"/>
    </source>
</evidence>
<evidence type="ECO:0000313" key="8">
    <source>
        <dbReference type="EMBL" id="KAF2024793.1"/>
    </source>
</evidence>
<feature type="transmembrane region" description="Helical" evidence="6">
    <location>
        <begin position="251"/>
        <end position="273"/>
    </location>
</feature>
<dbReference type="SUPFAM" id="SSF103473">
    <property type="entry name" value="MFS general substrate transporter"/>
    <property type="match status" value="2"/>
</dbReference>
<evidence type="ECO:0000256" key="3">
    <source>
        <dbReference type="ARBA" id="ARBA00022692"/>
    </source>
</evidence>
<feature type="transmembrane region" description="Helical" evidence="6">
    <location>
        <begin position="322"/>
        <end position="343"/>
    </location>
</feature>
<dbReference type="InterPro" id="IPR005829">
    <property type="entry name" value="Sugar_transporter_CS"/>
</dbReference>
<feature type="transmembrane region" description="Helical" evidence="6">
    <location>
        <begin position="177"/>
        <end position="197"/>
    </location>
</feature>
<dbReference type="GO" id="GO:0022857">
    <property type="term" value="F:transmembrane transporter activity"/>
    <property type="evidence" value="ECO:0007669"/>
    <property type="project" value="InterPro"/>
</dbReference>
<dbReference type="CDD" id="cd06179">
    <property type="entry name" value="MFS_TRI12_like"/>
    <property type="match status" value="1"/>
</dbReference>
<reference evidence="8" key="1">
    <citation type="journal article" date="2020" name="Stud. Mycol.">
        <title>101 Dothideomycetes genomes: a test case for predicting lifestyles and emergence of pathogens.</title>
        <authorList>
            <person name="Haridas S."/>
            <person name="Albert R."/>
            <person name="Binder M."/>
            <person name="Bloem J."/>
            <person name="Labutti K."/>
            <person name="Salamov A."/>
            <person name="Andreopoulos B."/>
            <person name="Baker S."/>
            <person name="Barry K."/>
            <person name="Bills G."/>
            <person name="Bluhm B."/>
            <person name="Cannon C."/>
            <person name="Castanera R."/>
            <person name="Culley D."/>
            <person name="Daum C."/>
            <person name="Ezra D."/>
            <person name="Gonzalez J."/>
            <person name="Henrissat B."/>
            <person name="Kuo A."/>
            <person name="Liang C."/>
            <person name="Lipzen A."/>
            <person name="Lutzoni F."/>
            <person name="Magnuson J."/>
            <person name="Mondo S."/>
            <person name="Nolan M."/>
            <person name="Ohm R."/>
            <person name="Pangilinan J."/>
            <person name="Park H.-J."/>
            <person name="Ramirez L."/>
            <person name="Alfaro M."/>
            <person name="Sun H."/>
            <person name="Tritt A."/>
            <person name="Yoshinaga Y."/>
            <person name="Zwiers L.-H."/>
            <person name="Turgeon B."/>
            <person name="Goodwin S."/>
            <person name="Spatafora J."/>
            <person name="Crous P."/>
            <person name="Grigoriev I."/>
        </authorList>
    </citation>
    <scope>NUCLEOTIDE SEQUENCE</scope>
    <source>
        <strain evidence="8">CBS 110217</strain>
    </source>
</reference>
<organism evidence="8 9">
    <name type="scientific">Setomelanomma holmii</name>
    <dbReference type="NCBI Taxonomy" id="210430"/>
    <lineage>
        <taxon>Eukaryota</taxon>
        <taxon>Fungi</taxon>
        <taxon>Dikarya</taxon>
        <taxon>Ascomycota</taxon>
        <taxon>Pezizomycotina</taxon>
        <taxon>Dothideomycetes</taxon>
        <taxon>Pleosporomycetidae</taxon>
        <taxon>Pleosporales</taxon>
        <taxon>Pleosporineae</taxon>
        <taxon>Phaeosphaeriaceae</taxon>
        <taxon>Setomelanomma</taxon>
    </lineage>
</organism>
<keyword evidence="9" id="KW-1185">Reference proteome</keyword>